<dbReference type="SUPFAM" id="SSF52788">
    <property type="entry name" value="Phosphotyrosine protein phosphatases I"/>
    <property type="match status" value="1"/>
</dbReference>
<dbReference type="EMBL" id="JAFMYV010000001">
    <property type="protein sequence ID" value="MBO0935258.1"/>
    <property type="molecule type" value="Genomic_DNA"/>
</dbReference>
<name>A0A939K346_9BACT</name>
<sequence>MPTKLLFVCSRNRKRSLTAEHVFAHEPHYAVRSAGTEAGARTKLTPGLLGWADVVFVMEIKHRDWIQRRYSDLVANKPLVNLLVADNYACMDEELVDILISRVTTYLSEP</sequence>
<dbReference type="Proteomes" id="UP000664034">
    <property type="component" value="Unassembled WGS sequence"/>
</dbReference>
<dbReference type="InterPro" id="IPR016919">
    <property type="entry name" value="UCP029416_PTP"/>
</dbReference>
<proteinExistence type="predicted"/>
<keyword evidence="2" id="KW-1185">Reference proteome</keyword>
<evidence type="ECO:0000313" key="2">
    <source>
        <dbReference type="Proteomes" id="UP000664034"/>
    </source>
</evidence>
<protein>
    <submittedName>
        <fullName evidence="1">Protein tyrosine phosphatase</fullName>
    </submittedName>
</protein>
<dbReference type="InterPro" id="IPR036196">
    <property type="entry name" value="Ptyr_pPase_sf"/>
</dbReference>
<organism evidence="1 2">
    <name type="scientific">Fibrella rubiginis</name>
    <dbReference type="NCBI Taxonomy" id="2817060"/>
    <lineage>
        <taxon>Bacteria</taxon>
        <taxon>Pseudomonadati</taxon>
        <taxon>Bacteroidota</taxon>
        <taxon>Cytophagia</taxon>
        <taxon>Cytophagales</taxon>
        <taxon>Spirosomataceae</taxon>
        <taxon>Fibrella</taxon>
    </lineage>
</organism>
<dbReference type="RefSeq" id="WP_207362819.1">
    <property type="nucleotide sequence ID" value="NZ_JAFMYV010000001.1"/>
</dbReference>
<reference evidence="1" key="1">
    <citation type="submission" date="2021-03" db="EMBL/GenBank/DDBJ databases">
        <title>Fibrella sp. HMF5335 genome sequencing and assembly.</title>
        <authorList>
            <person name="Kang H."/>
            <person name="Kim H."/>
            <person name="Bae S."/>
            <person name="Joh K."/>
        </authorList>
    </citation>
    <scope>NUCLEOTIDE SEQUENCE</scope>
    <source>
        <strain evidence="1">HMF5335</strain>
    </source>
</reference>
<dbReference type="AlphaFoldDB" id="A0A939K346"/>
<dbReference type="Gene3D" id="3.40.50.2300">
    <property type="match status" value="1"/>
</dbReference>
<accession>A0A939K346</accession>
<dbReference type="PIRSF" id="PIRSF029416">
    <property type="entry name" value="UCP029416_PTP"/>
    <property type="match status" value="1"/>
</dbReference>
<comment type="caution">
    <text evidence="1">The sequence shown here is derived from an EMBL/GenBank/DDBJ whole genome shotgun (WGS) entry which is preliminary data.</text>
</comment>
<gene>
    <name evidence="1" type="ORF">J2I47_01730</name>
</gene>
<evidence type="ECO:0000313" key="1">
    <source>
        <dbReference type="EMBL" id="MBO0935258.1"/>
    </source>
</evidence>